<proteinExistence type="predicted"/>
<evidence type="ECO:0000313" key="4">
    <source>
        <dbReference type="EMBL" id="PWC27773.1"/>
    </source>
</evidence>
<gene>
    <name evidence="4" type="ORF">CR165_15865</name>
</gene>
<keyword evidence="2" id="KW-1133">Transmembrane helix</keyword>
<dbReference type="Gene3D" id="1.10.287.470">
    <property type="entry name" value="Helix hairpin bin"/>
    <property type="match status" value="1"/>
</dbReference>
<dbReference type="Gene3D" id="2.40.50.100">
    <property type="match status" value="1"/>
</dbReference>
<dbReference type="InterPro" id="IPR050739">
    <property type="entry name" value="MFP"/>
</dbReference>
<reference evidence="5" key="1">
    <citation type="submission" date="2017-10" db="EMBL/GenBank/DDBJ databases">
        <authorList>
            <person name="Toshchakov S.V."/>
            <person name="Goeva M.A."/>
        </authorList>
    </citation>
    <scope>NUCLEOTIDE SEQUENCE [LARGE SCALE GENOMIC DNA]</scope>
    <source>
        <strain evidence="5">JR1/69-1-13</strain>
    </source>
</reference>
<dbReference type="OrthoDB" id="9811754at2"/>
<evidence type="ECO:0000259" key="3">
    <source>
        <dbReference type="Pfam" id="PF25963"/>
    </source>
</evidence>
<dbReference type="Pfam" id="PF25963">
    <property type="entry name" value="Beta-barrel_AAEA"/>
    <property type="match status" value="1"/>
</dbReference>
<dbReference type="GO" id="GO:0055085">
    <property type="term" value="P:transmembrane transport"/>
    <property type="evidence" value="ECO:0007669"/>
    <property type="project" value="InterPro"/>
</dbReference>
<organism evidence="4 5">
    <name type="scientific">Teichococcus aestuarii</name>
    <dbReference type="NCBI Taxonomy" id="568898"/>
    <lineage>
        <taxon>Bacteria</taxon>
        <taxon>Pseudomonadati</taxon>
        <taxon>Pseudomonadota</taxon>
        <taxon>Alphaproteobacteria</taxon>
        <taxon>Acetobacterales</taxon>
        <taxon>Roseomonadaceae</taxon>
        <taxon>Roseomonas</taxon>
    </lineage>
</organism>
<keyword evidence="5" id="KW-1185">Reference proteome</keyword>
<dbReference type="RefSeq" id="WP_109517934.1">
    <property type="nucleotide sequence ID" value="NZ_PDOA01000011.1"/>
</dbReference>
<evidence type="ECO:0000256" key="1">
    <source>
        <dbReference type="SAM" id="MobiDB-lite"/>
    </source>
</evidence>
<dbReference type="InterPro" id="IPR058634">
    <property type="entry name" value="AaeA-lik-b-barrel"/>
</dbReference>
<protein>
    <submittedName>
        <fullName evidence="4">Secretion protein HlyD</fullName>
    </submittedName>
</protein>
<dbReference type="Gene3D" id="2.40.30.170">
    <property type="match status" value="1"/>
</dbReference>
<feature type="domain" description="p-hydroxybenzoic acid efflux pump subunit AaeA-like beta-barrel" evidence="3">
    <location>
        <begin position="283"/>
        <end position="358"/>
    </location>
</feature>
<dbReference type="PRINTS" id="PR01490">
    <property type="entry name" value="RTXTOXIND"/>
</dbReference>
<sequence>MNAPVSPAAEAARATPAGPPPARRSRRRWLLRLLPLVVLAGAVLGGGWYWQVGRFLAETDDAYVQGDIVVLSPRIEAEVAEVLIADNQRVKAGEVLIRLDDRDARLQRDQAAAALAEAEAAVTTARETLAQLAAQVDASQAQIEQAAAERQSALAERERAESEQRRTAALAGSGWSSRQSAEQALAGQRKAEAALRAADASRHAAEAELLVRQRAVPVQRAQLAQAEARREQARAALGLAENTLSYTELRAPFDGIAGNRAARLGQHVRPGQQLIAVSPLPETLYVTANFKETQLAGMRPGQPVELAVDALSGHALHGHVDSFAPATGSQFSLLPPENATGNFTKIVQRVPVKLVLEPGQDPALLARLRPGLSVVAEVDMRADPHAPRGLFSAAAATLGLK</sequence>
<dbReference type="PANTHER" id="PTHR30386">
    <property type="entry name" value="MEMBRANE FUSION SUBUNIT OF EMRAB-TOLC MULTIDRUG EFFLUX PUMP"/>
    <property type="match status" value="1"/>
</dbReference>
<keyword evidence="2" id="KW-0472">Membrane</keyword>
<keyword evidence="2" id="KW-0812">Transmembrane</keyword>
<feature type="region of interest" description="Disordered" evidence="1">
    <location>
        <begin position="149"/>
        <end position="186"/>
    </location>
</feature>
<evidence type="ECO:0000256" key="2">
    <source>
        <dbReference type="SAM" id="Phobius"/>
    </source>
</evidence>
<dbReference type="SUPFAM" id="SSF111369">
    <property type="entry name" value="HlyD-like secretion proteins"/>
    <property type="match status" value="2"/>
</dbReference>
<evidence type="ECO:0000313" key="5">
    <source>
        <dbReference type="Proteomes" id="UP000245048"/>
    </source>
</evidence>
<accession>A0A2U1V1K9</accession>
<dbReference type="PANTHER" id="PTHR30386:SF24">
    <property type="entry name" value="MULTIDRUG RESISTANCE EFFLUX PUMP"/>
    <property type="match status" value="1"/>
</dbReference>
<feature type="transmembrane region" description="Helical" evidence="2">
    <location>
        <begin position="29"/>
        <end position="50"/>
    </location>
</feature>
<dbReference type="AlphaFoldDB" id="A0A2U1V1K9"/>
<comment type="caution">
    <text evidence="4">The sequence shown here is derived from an EMBL/GenBank/DDBJ whole genome shotgun (WGS) entry which is preliminary data.</text>
</comment>
<feature type="compositionally biased region" description="Low complexity" evidence="1">
    <location>
        <begin position="1"/>
        <end position="16"/>
    </location>
</feature>
<feature type="compositionally biased region" description="Basic and acidic residues" evidence="1">
    <location>
        <begin position="155"/>
        <end position="166"/>
    </location>
</feature>
<dbReference type="EMBL" id="PDOA01000011">
    <property type="protein sequence ID" value="PWC27773.1"/>
    <property type="molecule type" value="Genomic_DNA"/>
</dbReference>
<feature type="region of interest" description="Disordered" evidence="1">
    <location>
        <begin position="1"/>
        <end position="23"/>
    </location>
</feature>
<name>A0A2U1V1K9_9PROT</name>
<dbReference type="Proteomes" id="UP000245048">
    <property type="component" value="Unassembled WGS sequence"/>
</dbReference>